<evidence type="ECO:0000256" key="11">
    <source>
        <dbReference type="ARBA" id="ARBA00022617"/>
    </source>
</evidence>
<comment type="function">
    <text evidence="2">The glycine cleavage system catalyzes the degradation of glycine.</text>
</comment>
<accession>A0A8J6L389</accession>
<dbReference type="PANTHER" id="PTHR43757">
    <property type="entry name" value="AMINOMETHYLTRANSFERASE"/>
    <property type="match status" value="1"/>
</dbReference>
<dbReference type="Gene3D" id="1.20.5.110">
    <property type="match status" value="1"/>
</dbReference>
<gene>
    <name evidence="28" type="ORF">GEV33_012734</name>
</gene>
<evidence type="ECO:0000256" key="3">
    <source>
        <dbReference type="ARBA" id="ARBA00004141"/>
    </source>
</evidence>
<dbReference type="InterPro" id="IPR006223">
    <property type="entry name" value="GcvT"/>
</dbReference>
<evidence type="ECO:0000256" key="8">
    <source>
        <dbReference type="ARBA" id="ARBA00015825"/>
    </source>
</evidence>
<dbReference type="InterPro" id="IPR013977">
    <property type="entry name" value="GcvT_C"/>
</dbReference>
<evidence type="ECO:0000256" key="14">
    <source>
        <dbReference type="ARBA" id="ARBA00022723"/>
    </source>
</evidence>
<evidence type="ECO:0000256" key="2">
    <source>
        <dbReference type="ARBA" id="ARBA00003631"/>
    </source>
</evidence>
<evidence type="ECO:0000313" key="29">
    <source>
        <dbReference type="Proteomes" id="UP000719412"/>
    </source>
</evidence>
<dbReference type="GO" id="GO:0006546">
    <property type="term" value="P:glycine catabolic process"/>
    <property type="evidence" value="ECO:0007669"/>
    <property type="project" value="InterPro"/>
</dbReference>
<dbReference type="InterPro" id="IPR029043">
    <property type="entry name" value="GcvT/YgfZ_C"/>
</dbReference>
<dbReference type="Pfam" id="PF00957">
    <property type="entry name" value="Synaptobrevin"/>
    <property type="match status" value="1"/>
</dbReference>
<feature type="domain" description="Cytochrome b561" evidence="27">
    <location>
        <begin position="19"/>
        <end position="224"/>
    </location>
</feature>
<evidence type="ECO:0000256" key="24">
    <source>
        <dbReference type="SAM" id="MobiDB-lite"/>
    </source>
</evidence>
<evidence type="ECO:0000259" key="27">
    <source>
        <dbReference type="PROSITE" id="PS50939"/>
    </source>
</evidence>
<dbReference type="Gene3D" id="3.30.1360.120">
    <property type="entry name" value="Probable tRNA modification gtpase trme, domain 1"/>
    <property type="match status" value="2"/>
</dbReference>
<keyword evidence="17 25" id="KW-1133">Transmembrane helix</keyword>
<evidence type="ECO:0000259" key="26">
    <source>
        <dbReference type="PROSITE" id="PS50892"/>
    </source>
</evidence>
<evidence type="ECO:0000256" key="23">
    <source>
        <dbReference type="PROSITE-ProRule" id="PRU00290"/>
    </source>
</evidence>
<keyword evidence="23" id="KW-0175">Coiled coil</keyword>
<keyword evidence="16" id="KW-0249">Electron transport</keyword>
<comment type="subcellular location">
    <subcellularLocation>
        <location evidence="3">Membrane</location>
        <topology evidence="3">Multi-pass membrane protein</topology>
    </subcellularLocation>
    <subcellularLocation>
        <location evidence="4">Mitochondrion</location>
    </subcellularLocation>
</comment>
<keyword evidence="13 25" id="KW-0812">Transmembrane</keyword>
<evidence type="ECO:0000256" key="5">
    <source>
        <dbReference type="ARBA" id="ARBA00008609"/>
    </source>
</evidence>
<evidence type="ECO:0000256" key="7">
    <source>
        <dbReference type="ARBA" id="ARBA00012616"/>
    </source>
</evidence>
<dbReference type="InterPro" id="IPR006593">
    <property type="entry name" value="Cyt_b561/ferric_Rdtase_TM"/>
</dbReference>
<dbReference type="FunFam" id="3.30.70.1400:FF:000001">
    <property type="entry name" value="Aminomethyltransferase"/>
    <property type="match status" value="1"/>
</dbReference>
<dbReference type="Gene3D" id="4.10.1250.10">
    <property type="entry name" value="Aminomethyltransferase fragment"/>
    <property type="match status" value="1"/>
</dbReference>
<dbReference type="Proteomes" id="UP000719412">
    <property type="component" value="Unassembled WGS sequence"/>
</dbReference>
<evidence type="ECO:0000256" key="4">
    <source>
        <dbReference type="ARBA" id="ARBA00004173"/>
    </source>
</evidence>
<dbReference type="SUPFAM" id="SSF103025">
    <property type="entry name" value="Folate-binding domain"/>
    <property type="match status" value="1"/>
</dbReference>
<dbReference type="CDD" id="cd08764">
    <property type="entry name" value="Cyt_b561_CG1275_like"/>
    <property type="match status" value="1"/>
</dbReference>
<dbReference type="GO" id="GO:0005960">
    <property type="term" value="C:glycine cleavage complex"/>
    <property type="evidence" value="ECO:0007669"/>
    <property type="project" value="InterPro"/>
</dbReference>
<dbReference type="Pfam" id="PF03188">
    <property type="entry name" value="Cytochrom_B561"/>
    <property type="match status" value="1"/>
</dbReference>
<feature type="transmembrane region" description="Helical" evidence="25">
    <location>
        <begin position="56"/>
        <end position="75"/>
    </location>
</feature>
<dbReference type="GO" id="GO:0046872">
    <property type="term" value="F:metal ion binding"/>
    <property type="evidence" value="ECO:0007669"/>
    <property type="project" value="UniProtKB-KW"/>
</dbReference>
<dbReference type="FunFam" id="1.20.120.1770:FF:000001">
    <property type="entry name" value="Cytochrome b reductase 1"/>
    <property type="match status" value="1"/>
</dbReference>
<name>A0A8J6L389_TENMO</name>
<feature type="transmembrane region" description="Helical" evidence="25">
    <location>
        <begin position="127"/>
        <end position="149"/>
    </location>
</feature>
<dbReference type="PRINTS" id="PR00219">
    <property type="entry name" value="SYNAPTOBREVN"/>
</dbReference>
<evidence type="ECO:0000256" key="21">
    <source>
        <dbReference type="ARBA" id="ARBA00031395"/>
    </source>
</evidence>
<keyword evidence="20 25" id="KW-0472">Membrane</keyword>
<dbReference type="Pfam" id="PF01571">
    <property type="entry name" value="GCV_T"/>
    <property type="match status" value="2"/>
</dbReference>
<feature type="transmembrane region" description="Helical" evidence="25">
    <location>
        <begin position="242"/>
        <end position="260"/>
    </location>
</feature>
<keyword evidence="19" id="KW-0496">Mitochondrion</keyword>
<dbReference type="FunFam" id="2.40.30.110:FF:000002">
    <property type="entry name" value="Aminomethyltransferase"/>
    <property type="match status" value="1"/>
</dbReference>
<evidence type="ECO:0000256" key="19">
    <source>
        <dbReference type="ARBA" id="ARBA00023128"/>
    </source>
</evidence>
<keyword evidence="14" id="KW-0479">Metal-binding</keyword>
<dbReference type="GO" id="GO:0016192">
    <property type="term" value="P:vesicle-mediated transport"/>
    <property type="evidence" value="ECO:0007669"/>
    <property type="project" value="InterPro"/>
</dbReference>
<dbReference type="SUPFAM" id="SSF101790">
    <property type="entry name" value="Aminomethyltransferase beta-barrel domain"/>
    <property type="match status" value="1"/>
</dbReference>
<evidence type="ECO:0000256" key="13">
    <source>
        <dbReference type="ARBA" id="ARBA00022692"/>
    </source>
</evidence>
<dbReference type="InterPro" id="IPR028896">
    <property type="entry name" value="GcvT/YgfZ/DmdA"/>
</dbReference>
<keyword evidence="10" id="KW-0032">Aminotransferase</keyword>
<feature type="region of interest" description="Disordered" evidence="24">
    <location>
        <begin position="840"/>
        <end position="861"/>
    </location>
</feature>
<comment type="cofactor">
    <cofactor evidence="1">
        <name>heme b</name>
        <dbReference type="ChEBI" id="CHEBI:60344"/>
    </cofactor>
</comment>
<dbReference type="InterPro" id="IPR001388">
    <property type="entry name" value="Synaptobrevin-like"/>
</dbReference>
<dbReference type="PANTHER" id="PTHR43757:SF16">
    <property type="entry name" value="AMINOMETHYLTRANSFERASE, MITOCHONDRIAL"/>
    <property type="match status" value="1"/>
</dbReference>
<keyword evidence="12" id="KW-0808">Transferase</keyword>
<dbReference type="InterPro" id="IPR006222">
    <property type="entry name" value="GCVT_N"/>
</dbReference>
<reference evidence="28" key="1">
    <citation type="journal article" date="2020" name="J Insects Food Feed">
        <title>The yellow mealworm (Tenebrio molitor) genome: a resource for the emerging insects as food and feed industry.</title>
        <authorList>
            <person name="Eriksson T."/>
            <person name="Andere A."/>
            <person name="Kelstrup H."/>
            <person name="Emery V."/>
            <person name="Picard C."/>
        </authorList>
    </citation>
    <scope>NUCLEOTIDE SEQUENCE</scope>
    <source>
        <strain evidence="28">Stoneville</strain>
        <tissue evidence="28">Whole head</tissue>
    </source>
</reference>
<dbReference type="EMBL" id="JABDTM020027740">
    <property type="protein sequence ID" value="KAH0810054.1"/>
    <property type="molecule type" value="Genomic_DNA"/>
</dbReference>
<keyword evidence="15" id="KW-0809">Transit peptide</keyword>
<dbReference type="Gene3D" id="1.20.120.1770">
    <property type="match status" value="1"/>
</dbReference>
<dbReference type="InterPro" id="IPR027266">
    <property type="entry name" value="TrmE/GcvT-like"/>
</dbReference>
<evidence type="ECO:0000256" key="6">
    <source>
        <dbReference type="ARBA" id="ARBA00011690"/>
    </source>
</evidence>
<sequence length="969" mass="106967">MEARAEHLKARNYRSLYSVTTALGVGMLVLVLTWLLRYRGGFAWSSDPQHQFNWHPLLMTSGLLFIYAQSMLIYRTGRNSPKKRLKIFHALLHAATFVLAVVGLKAAFDSHNYAEPPKPNLYTLHSWFGLVAVIIFAGQFVLGFASFLYPGLSRTLRQAVLPVHVATGIATFTLALIAALTGITEKTIWTLGADYANLPSEGIMVNFVALFVAFFGILVLYLVNDSDFKRTNLPEDEAAESIPVLIIVSFIVDMFALRVLKVAKVALRRGLADAKAEVTALYDFHVENGGKMVNFGGYMLPVQYADQGIAASHLHTRSSASLFDVSHMLQTEITGELSHTWGWRVCELKQREALQMDADGFGLRKFHGLSQSDKTQTMTSVFLSCSPGAGCLSYMESVCTADLQNLPANSSILTVFTDERGGVLDDLIVTKISEEHLYVVSNAAMKLQDQAHLLRALEEHKKRNAASDIRVKFFEPQERGLVALQGPHAARVLQRFTDVDLSRLYFMTSTEAAVCGSGACRITRCGYTGEDGFEISVPAIKAVDIAREILKEEEVKLAGLGARDSLRLEAGLCLYGSDLTAETTPVEAALTWLVSKRRRERSDFPGADVVLAQIRDGSKRKRVGLVAEAGPPARHGTPVLDGGGDQVGSVTSGCPSPTLGKNIAMAYVPTALAKAGTRFKLKIRDKLYDAVTAKMPFVPSNYYTKPKYAPAPSGSVTSRNINTLKINGVFLVCECCGRSVLIPYKYHTDNVSIVWWYKERRGARAPRRREPRGPSPGPPLAALLQLAPARSWGPEARPQPQVRPFPGIIAKTFVKMWTKLIFERRRRDLFLFGRGPPWKRAKDTRRASGAPAAGGDDGIVGGPRTPQQVAAQRRLQQTQAQVDEVVDIMKTNVEKVLERDQKLSELDDRAGMSVYRVSPKNCRHRSRRRATPPLPHLPPPDFLRFVKCQEVNWAEGFSNSVRAGRSDPS</sequence>
<dbReference type="NCBIfam" id="TIGR00528">
    <property type="entry name" value="gcvT"/>
    <property type="match status" value="1"/>
</dbReference>
<evidence type="ECO:0000256" key="9">
    <source>
        <dbReference type="ARBA" id="ARBA00022448"/>
    </source>
</evidence>
<reference evidence="28" key="2">
    <citation type="submission" date="2021-08" db="EMBL/GenBank/DDBJ databases">
        <authorList>
            <person name="Eriksson T."/>
        </authorList>
    </citation>
    <scope>NUCLEOTIDE SEQUENCE</scope>
    <source>
        <strain evidence="28">Stoneville</strain>
        <tissue evidence="28">Whole head</tissue>
    </source>
</reference>
<comment type="similarity">
    <text evidence="5">Belongs to the GcvT family.</text>
</comment>
<comment type="subunit">
    <text evidence="6">The glycine cleavage system is composed of four proteins: P, T, L and H.</text>
</comment>
<feature type="transmembrane region" description="Helical" evidence="25">
    <location>
        <begin position="16"/>
        <end position="36"/>
    </location>
</feature>
<dbReference type="SUPFAM" id="SSF58038">
    <property type="entry name" value="SNARE fusion complex"/>
    <property type="match status" value="1"/>
</dbReference>
<evidence type="ECO:0000256" key="1">
    <source>
        <dbReference type="ARBA" id="ARBA00001970"/>
    </source>
</evidence>
<comment type="caution">
    <text evidence="28">The sequence shown here is derived from an EMBL/GenBank/DDBJ whole genome shotgun (WGS) entry which is preliminary data.</text>
</comment>
<dbReference type="GO" id="GO:0016020">
    <property type="term" value="C:membrane"/>
    <property type="evidence" value="ECO:0007669"/>
    <property type="project" value="UniProtKB-SubCell"/>
</dbReference>
<dbReference type="GO" id="GO:0004047">
    <property type="term" value="F:aminomethyltransferase activity"/>
    <property type="evidence" value="ECO:0007669"/>
    <property type="project" value="UniProtKB-EC"/>
</dbReference>
<keyword evidence="29" id="KW-1185">Reference proteome</keyword>
<dbReference type="Gene3D" id="3.30.70.1400">
    <property type="entry name" value="Aminomethyltransferase beta-barrel domains"/>
    <property type="match status" value="2"/>
</dbReference>
<feature type="transmembrane region" description="Helical" evidence="25">
    <location>
        <begin position="161"/>
        <end position="183"/>
    </location>
</feature>
<dbReference type="AlphaFoldDB" id="A0A8J6L389"/>
<proteinExistence type="inferred from homology"/>
<dbReference type="EC" id="2.1.2.10" evidence="7"/>
<evidence type="ECO:0000256" key="10">
    <source>
        <dbReference type="ARBA" id="ARBA00022576"/>
    </source>
</evidence>
<dbReference type="GO" id="GO:0008483">
    <property type="term" value="F:transaminase activity"/>
    <property type="evidence" value="ECO:0007669"/>
    <property type="project" value="UniProtKB-KW"/>
</dbReference>
<comment type="catalytic activity">
    <reaction evidence="22">
        <text>N(6)-[(R)-S(8)-aminomethyldihydrolipoyl]-L-lysyl-[protein] + (6S)-5,6,7,8-tetrahydrofolate = N(6)-[(R)-dihydrolipoyl]-L-lysyl-[protein] + (6R)-5,10-methylene-5,6,7,8-tetrahydrofolate + NH4(+)</text>
        <dbReference type="Rhea" id="RHEA:16945"/>
        <dbReference type="Rhea" id="RHEA-COMP:10475"/>
        <dbReference type="Rhea" id="RHEA-COMP:10492"/>
        <dbReference type="ChEBI" id="CHEBI:15636"/>
        <dbReference type="ChEBI" id="CHEBI:28938"/>
        <dbReference type="ChEBI" id="CHEBI:57453"/>
        <dbReference type="ChEBI" id="CHEBI:83100"/>
        <dbReference type="ChEBI" id="CHEBI:83143"/>
        <dbReference type="EC" id="2.1.2.10"/>
    </reaction>
</comment>
<dbReference type="PROSITE" id="PS50939">
    <property type="entry name" value="CYTOCHROME_B561"/>
    <property type="match status" value="1"/>
</dbReference>
<evidence type="ECO:0000313" key="28">
    <source>
        <dbReference type="EMBL" id="KAH0810054.1"/>
    </source>
</evidence>
<keyword evidence="9" id="KW-0813">Transport</keyword>
<evidence type="ECO:0000256" key="22">
    <source>
        <dbReference type="ARBA" id="ARBA00047665"/>
    </source>
</evidence>
<keyword evidence="18" id="KW-0408">Iron</keyword>
<evidence type="ECO:0000256" key="12">
    <source>
        <dbReference type="ARBA" id="ARBA00022679"/>
    </source>
</evidence>
<dbReference type="Pfam" id="PF08669">
    <property type="entry name" value="GCV_T_C"/>
    <property type="match status" value="1"/>
</dbReference>
<feature type="domain" description="V-SNARE coiled-coil homology" evidence="26">
    <location>
        <begin position="874"/>
        <end position="929"/>
    </location>
</feature>
<protein>
    <recommendedName>
        <fullName evidence="8">Aminomethyltransferase, mitochondrial</fullName>
        <ecNumber evidence="7">2.1.2.10</ecNumber>
    </recommendedName>
    <alternativeName>
        <fullName evidence="21">Glycine cleavage system T protein</fullName>
    </alternativeName>
</protein>
<feature type="transmembrane region" description="Helical" evidence="25">
    <location>
        <begin position="203"/>
        <end position="222"/>
    </location>
</feature>
<dbReference type="FunFam" id="3.30.1360.120:FF:000014">
    <property type="entry name" value="Aminomethyltransferase"/>
    <property type="match status" value="1"/>
</dbReference>
<organism evidence="28 29">
    <name type="scientific">Tenebrio molitor</name>
    <name type="common">Yellow mealworm beetle</name>
    <dbReference type="NCBI Taxonomy" id="7067"/>
    <lineage>
        <taxon>Eukaryota</taxon>
        <taxon>Metazoa</taxon>
        <taxon>Ecdysozoa</taxon>
        <taxon>Arthropoda</taxon>
        <taxon>Hexapoda</taxon>
        <taxon>Insecta</taxon>
        <taxon>Pterygota</taxon>
        <taxon>Neoptera</taxon>
        <taxon>Endopterygota</taxon>
        <taxon>Coleoptera</taxon>
        <taxon>Polyphaga</taxon>
        <taxon>Cucujiformia</taxon>
        <taxon>Tenebrionidae</taxon>
        <taxon>Tenebrio</taxon>
    </lineage>
</organism>
<dbReference type="SMART" id="SM00665">
    <property type="entry name" value="B561"/>
    <property type="match status" value="1"/>
</dbReference>
<keyword evidence="11" id="KW-0349">Heme</keyword>
<dbReference type="PROSITE" id="PS50892">
    <property type="entry name" value="V_SNARE"/>
    <property type="match status" value="1"/>
</dbReference>
<evidence type="ECO:0000256" key="18">
    <source>
        <dbReference type="ARBA" id="ARBA00023004"/>
    </source>
</evidence>
<evidence type="ECO:0000256" key="17">
    <source>
        <dbReference type="ARBA" id="ARBA00022989"/>
    </source>
</evidence>
<evidence type="ECO:0000256" key="25">
    <source>
        <dbReference type="SAM" id="Phobius"/>
    </source>
</evidence>
<dbReference type="InterPro" id="IPR042855">
    <property type="entry name" value="V_SNARE_CC"/>
</dbReference>
<evidence type="ECO:0000256" key="20">
    <source>
        <dbReference type="ARBA" id="ARBA00023136"/>
    </source>
</evidence>
<evidence type="ECO:0000256" key="16">
    <source>
        <dbReference type="ARBA" id="ARBA00022982"/>
    </source>
</evidence>
<feature type="transmembrane region" description="Helical" evidence="25">
    <location>
        <begin position="87"/>
        <end position="107"/>
    </location>
</feature>
<dbReference type="Gene3D" id="2.40.30.110">
    <property type="entry name" value="Aminomethyltransferase beta-barrel domains"/>
    <property type="match status" value="1"/>
</dbReference>
<dbReference type="GO" id="GO:0005739">
    <property type="term" value="C:mitochondrion"/>
    <property type="evidence" value="ECO:0007669"/>
    <property type="project" value="UniProtKB-SubCell"/>
</dbReference>
<evidence type="ECO:0000256" key="15">
    <source>
        <dbReference type="ARBA" id="ARBA00022946"/>
    </source>
</evidence>